<dbReference type="PANTHER" id="PTHR48111">
    <property type="entry name" value="REGULATOR OF RPOS"/>
    <property type="match status" value="1"/>
</dbReference>
<protein>
    <submittedName>
        <fullName evidence="10">Response regulator transcription factor</fullName>
    </submittedName>
</protein>
<dbReference type="InterPro" id="IPR036388">
    <property type="entry name" value="WH-like_DNA-bd_sf"/>
</dbReference>
<dbReference type="SMART" id="SM00448">
    <property type="entry name" value="REC"/>
    <property type="match status" value="1"/>
</dbReference>
<evidence type="ECO:0000256" key="6">
    <source>
        <dbReference type="PROSITE-ProRule" id="PRU00169"/>
    </source>
</evidence>
<feature type="DNA-binding region" description="OmpR/PhoB-type" evidence="7">
    <location>
        <begin position="129"/>
        <end position="228"/>
    </location>
</feature>
<dbReference type="Pfam" id="PF00072">
    <property type="entry name" value="Response_reg"/>
    <property type="match status" value="1"/>
</dbReference>
<feature type="domain" description="OmpR/PhoB-type" evidence="9">
    <location>
        <begin position="129"/>
        <end position="228"/>
    </location>
</feature>
<dbReference type="SUPFAM" id="SSF52172">
    <property type="entry name" value="CheY-like"/>
    <property type="match status" value="1"/>
</dbReference>
<feature type="modified residue" description="4-aspartylphosphate" evidence="6">
    <location>
        <position position="50"/>
    </location>
</feature>
<dbReference type="InterPro" id="IPR011006">
    <property type="entry name" value="CheY-like_superfamily"/>
</dbReference>
<evidence type="ECO:0000259" key="9">
    <source>
        <dbReference type="PROSITE" id="PS51755"/>
    </source>
</evidence>
<dbReference type="RefSeq" id="WP_273638752.1">
    <property type="nucleotide sequence ID" value="NZ_JAQQXP010000001.1"/>
</dbReference>
<comment type="caution">
    <text evidence="10">The sequence shown here is derived from an EMBL/GenBank/DDBJ whole genome shotgun (WGS) entry which is preliminary data.</text>
</comment>
<evidence type="ECO:0000313" key="11">
    <source>
        <dbReference type="Proteomes" id="UP001218788"/>
    </source>
</evidence>
<evidence type="ECO:0000256" key="1">
    <source>
        <dbReference type="ARBA" id="ARBA00022553"/>
    </source>
</evidence>
<dbReference type="Gene3D" id="3.40.50.2300">
    <property type="match status" value="1"/>
</dbReference>
<evidence type="ECO:0000256" key="7">
    <source>
        <dbReference type="PROSITE-ProRule" id="PRU01091"/>
    </source>
</evidence>
<dbReference type="InterPro" id="IPR039420">
    <property type="entry name" value="WalR-like"/>
</dbReference>
<proteinExistence type="predicted"/>
<keyword evidence="3" id="KW-0805">Transcription regulation</keyword>
<evidence type="ECO:0000256" key="2">
    <source>
        <dbReference type="ARBA" id="ARBA00023012"/>
    </source>
</evidence>
<dbReference type="InterPro" id="IPR001867">
    <property type="entry name" value="OmpR/PhoB-type_DNA-bd"/>
</dbReference>
<dbReference type="PROSITE" id="PS50110">
    <property type="entry name" value="RESPONSE_REGULATORY"/>
    <property type="match status" value="1"/>
</dbReference>
<dbReference type="Gene3D" id="1.10.10.10">
    <property type="entry name" value="Winged helix-like DNA-binding domain superfamily/Winged helix DNA-binding domain"/>
    <property type="match status" value="1"/>
</dbReference>
<keyword evidence="2" id="KW-0902">Two-component regulatory system</keyword>
<dbReference type="Proteomes" id="UP001218788">
    <property type="component" value="Unassembled WGS sequence"/>
</dbReference>
<evidence type="ECO:0000256" key="4">
    <source>
        <dbReference type="ARBA" id="ARBA00023125"/>
    </source>
</evidence>
<evidence type="ECO:0000313" key="10">
    <source>
        <dbReference type="EMBL" id="MDC8830055.1"/>
    </source>
</evidence>
<sequence length="237" mass="26660">MILVISNDRTKSRSLVACIERVSAECDVTGATEQAVKRCVQQQYPVVILDSFSRLANHYETIQQLQRDAPDCAIIVVARQGCDAERIMSLELGAQDYIEYPFNPAELQARVRVQLRRAELTKNKSRTMQQPVKIGGFAIDNSYHRAEVDGKVLPLTAKEFALLHFLASHPNQVFSREQLLSSVWGYHYGGFEHTVASHINRLRSKLNKTRAGAHLVETVWGVGYKFNSASLEMVQTA</sequence>
<dbReference type="PANTHER" id="PTHR48111:SF21">
    <property type="entry name" value="DNA-BINDING DUAL MASTER TRANSCRIPTIONAL REGULATOR RPAA"/>
    <property type="match status" value="1"/>
</dbReference>
<reference evidence="10 11" key="1">
    <citation type="submission" date="2022-10" db="EMBL/GenBank/DDBJ databases">
        <title>Alteromonas sp. chi3 Genome sequencing.</title>
        <authorList>
            <person name="Park S."/>
        </authorList>
    </citation>
    <scope>NUCLEOTIDE SEQUENCE [LARGE SCALE GENOMIC DNA]</scope>
    <source>
        <strain evidence="11">chi3</strain>
    </source>
</reference>
<dbReference type="InterPro" id="IPR001789">
    <property type="entry name" value="Sig_transdc_resp-reg_receiver"/>
</dbReference>
<dbReference type="InterPro" id="IPR016032">
    <property type="entry name" value="Sig_transdc_resp-reg_C-effctor"/>
</dbReference>
<dbReference type="CDD" id="cd00383">
    <property type="entry name" value="trans_reg_C"/>
    <property type="match status" value="1"/>
</dbReference>
<keyword evidence="4 7" id="KW-0238">DNA-binding</keyword>
<dbReference type="EMBL" id="JAQQXP010000001">
    <property type="protein sequence ID" value="MDC8830055.1"/>
    <property type="molecule type" value="Genomic_DNA"/>
</dbReference>
<accession>A0ABT5KZ67</accession>
<evidence type="ECO:0000256" key="5">
    <source>
        <dbReference type="ARBA" id="ARBA00023163"/>
    </source>
</evidence>
<gene>
    <name evidence="10" type="ORF">OIK42_04665</name>
</gene>
<keyword evidence="5" id="KW-0804">Transcription</keyword>
<feature type="domain" description="Response regulatory" evidence="8">
    <location>
        <begin position="1"/>
        <end position="115"/>
    </location>
</feature>
<name>A0ABT5KZ67_9ALTE</name>
<keyword evidence="11" id="KW-1185">Reference proteome</keyword>
<dbReference type="SMART" id="SM00862">
    <property type="entry name" value="Trans_reg_C"/>
    <property type="match status" value="1"/>
</dbReference>
<evidence type="ECO:0000256" key="3">
    <source>
        <dbReference type="ARBA" id="ARBA00023015"/>
    </source>
</evidence>
<evidence type="ECO:0000259" key="8">
    <source>
        <dbReference type="PROSITE" id="PS50110"/>
    </source>
</evidence>
<keyword evidence="1 6" id="KW-0597">Phosphoprotein</keyword>
<dbReference type="SUPFAM" id="SSF46894">
    <property type="entry name" value="C-terminal effector domain of the bipartite response regulators"/>
    <property type="match status" value="1"/>
</dbReference>
<dbReference type="PROSITE" id="PS51755">
    <property type="entry name" value="OMPR_PHOB"/>
    <property type="match status" value="1"/>
</dbReference>
<dbReference type="Pfam" id="PF00486">
    <property type="entry name" value="Trans_reg_C"/>
    <property type="match status" value="1"/>
</dbReference>
<organism evidence="10 11">
    <name type="scientific">Alteromonas gilva</name>
    <dbReference type="NCBI Taxonomy" id="2987522"/>
    <lineage>
        <taxon>Bacteria</taxon>
        <taxon>Pseudomonadati</taxon>
        <taxon>Pseudomonadota</taxon>
        <taxon>Gammaproteobacteria</taxon>
        <taxon>Alteromonadales</taxon>
        <taxon>Alteromonadaceae</taxon>
        <taxon>Alteromonas/Salinimonas group</taxon>
        <taxon>Alteromonas</taxon>
    </lineage>
</organism>